<dbReference type="GO" id="GO:0010436">
    <property type="term" value="F:carotenoid dioxygenase activity"/>
    <property type="evidence" value="ECO:0007669"/>
    <property type="project" value="TreeGrafter"/>
</dbReference>
<reference evidence="6" key="1">
    <citation type="submission" date="2018-05" db="EMBL/GenBank/DDBJ databases">
        <authorList>
            <person name="Lanie J.A."/>
            <person name="Ng W.-L."/>
            <person name="Kazmierczak K.M."/>
            <person name="Andrzejewski T.M."/>
            <person name="Davidsen T.M."/>
            <person name="Wayne K.J."/>
            <person name="Tettelin H."/>
            <person name="Glass J.I."/>
            <person name="Rusch D."/>
            <person name="Podicherti R."/>
            <person name="Tsui H.-C.T."/>
            <person name="Winkler M.E."/>
        </authorList>
    </citation>
    <scope>NUCLEOTIDE SEQUENCE</scope>
</reference>
<dbReference type="AlphaFoldDB" id="A0A381NM37"/>
<comment type="cofactor">
    <cofactor evidence="1">
        <name>Fe(2+)</name>
        <dbReference type="ChEBI" id="CHEBI:29033"/>
    </cofactor>
</comment>
<accession>A0A381NM37</accession>
<name>A0A381NM37_9ZZZZ</name>
<evidence type="ECO:0000256" key="4">
    <source>
        <dbReference type="ARBA" id="ARBA00023002"/>
    </source>
</evidence>
<dbReference type="PANTHER" id="PTHR10543:SF89">
    <property type="entry name" value="CAROTENOID 9,10(9',10')-CLEAVAGE DIOXYGENASE 1"/>
    <property type="match status" value="1"/>
</dbReference>
<evidence type="ECO:0000256" key="5">
    <source>
        <dbReference type="ARBA" id="ARBA00023004"/>
    </source>
</evidence>
<evidence type="ECO:0008006" key="7">
    <source>
        <dbReference type="Google" id="ProtNLM"/>
    </source>
</evidence>
<feature type="non-terminal residue" evidence="6">
    <location>
        <position position="1"/>
    </location>
</feature>
<dbReference type="PANTHER" id="PTHR10543">
    <property type="entry name" value="BETA-CAROTENE DIOXYGENASE"/>
    <property type="match status" value="1"/>
</dbReference>
<dbReference type="EMBL" id="UINC01000414">
    <property type="protein sequence ID" value="SUZ54898.1"/>
    <property type="molecule type" value="Genomic_DNA"/>
</dbReference>
<keyword evidence="5" id="KW-0408">Iron</keyword>
<evidence type="ECO:0000256" key="1">
    <source>
        <dbReference type="ARBA" id="ARBA00001954"/>
    </source>
</evidence>
<gene>
    <name evidence="6" type="ORF">METZ01_LOCUS7752</name>
</gene>
<keyword evidence="3" id="KW-0479">Metal-binding</keyword>
<evidence type="ECO:0000313" key="6">
    <source>
        <dbReference type="EMBL" id="SUZ54898.1"/>
    </source>
</evidence>
<evidence type="ECO:0000256" key="2">
    <source>
        <dbReference type="ARBA" id="ARBA00006787"/>
    </source>
</evidence>
<keyword evidence="4" id="KW-0560">Oxidoreductase</keyword>
<evidence type="ECO:0000256" key="3">
    <source>
        <dbReference type="ARBA" id="ARBA00022723"/>
    </source>
</evidence>
<dbReference type="Pfam" id="PF03055">
    <property type="entry name" value="RPE65"/>
    <property type="match status" value="1"/>
</dbReference>
<dbReference type="InterPro" id="IPR004294">
    <property type="entry name" value="Carotenoid_Oase"/>
</dbReference>
<protein>
    <recommendedName>
        <fullName evidence="7">Dioxygenase</fullName>
    </recommendedName>
</protein>
<proteinExistence type="inferred from homology"/>
<dbReference type="GO" id="GO:0046872">
    <property type="term" value="F:metal ion binding"/>
    <property type="evidence" value="ECO:0007669"/>
    <property type="project" value="UniProtKB-KW"/>
</dbReference>
<dbReference type="GO" id="GO:0016121">
    <property type="term" value="P:carotene catabolic process"/>
    <property type="evidence" value="ECO:0007669"/>
    <property type="project" value="TreeGrafter"/>
</dbReference>
<sequence>VAKPEVLKDIVDFGDNPYLIGPHEPIRKELDRPELECIGEIPKDFSGIYLRNGPNQRHSPYGLHHWFDGDGMIHSAEFKDGKVSYRNKWIKTKSLAKESEEGRSIWPGLMDTPDRDLKTSWGSDLWLKDNSNTDIAIHAGEAITTFYQCGEAYKLDPVTLNTLGSIDLESQGARLMSAHCMTDESNGDLLFFDYAVKPPYMTYGVINKDSQLVNFTPIELPGARLPHSMAFTPNYSILMDLPMFWDPKLLDKDIHKVSFYPEMQSRFGILDRMSSGDKIRWFDADPCYIYHIINSWEEENEVILDVCRMSSPVPSQEVRQKLSGPYGTMLAWLKLDACYHRYRFNLETGETKEERKEDLLSEFPVINNRYGGLPSRYSYHVTLADTDVILFDALVKMDSLTGTSQKFKFPEGCFGSEVQFAPRHNSNAEDDGYLISFVTNMESMKGEIQIFPAEDLSKGPLCRLIVPQQIPPGFHSSFVLPENL</sequence>
<comment type="similarity">
    <text evidence="2">Belongs to the carotenoid oxygenase family.</text>
</comment>
<organism evidence="6">
    <name type="scientific">marine metagenome</name>
    <dbReference type="NCBI Taxonomy" id="408172"/>
    <lineage>
        <taxon>unclassified sequences</taxon>
        <taxon>metagenomes</taxon>
        <taxon>ecological metagenomes</taxon>
    </lineage>
</organism>